<protein>
    <recommendedName>
        <fullName evidence="8">Cationic amino acid transporter C-terminal domain-containing protein</fullName>
    </recommendedName>
</protein>
<dbReference type="PANTHER" id="PTHR43243">
    <property type="entry name" value="INNER MEMBRANE TRANSPORTER YGJI-RELATED"/>
    <property type="match status" value="1"/>
</dbReference>
<evidence type="ECO:0000256" key="2">
    <source>
        <dbReference type="ARBA" id="ARBA00008572"/>
    </source>
</evidence>
<feature type="transmembrane region" description="Helical" evidence="7">
    <location>
        <begin position="519"/>
        <end position="539"/>
    </location>
</feature>
<feature type="transmembrane region" description="Helical" evidence="7">
    <location>
        <begin position="326"/>
        <end position="345"/>
    </location>
</feature>
<comment type="similarity">
    <text evidence="2">Belongs to the amino acid-polyamine-organocation (APC) superfamily. Cationic amino acid transporter (CAT) (TC 2.A.3.3) family.</text>
</comment>
<sequence>MATAHCSTLLHGLSQTPQRLRRRMFVTWTPDQELNQVRQRSGADMKRKLEWYDLVALGVAGMLGAGVFVTTGRAAHDVAGPSVFLSYLVAGASAFLSSMCYTEFAVAIPVAGGAFSYLRVTFGEFVGYFGGANILMEYVLSNAAVARTFTEYLSQAFGVSDPKLWRVEVEGLPKDYNSLDFPAVALVLLITVCLCHSTKESSIVNIVMTAFHVIFFVFIIVVCFANGNHKNLIQPKGFVPFGVEGVFDGAAIVYVSYLGYDSVSTMAEEIRCPSKSLPIGIAGSVLIVSTLYCLMALALCSMIPYNEILSDASFAAAFRNTVGWKWMGNLVGVGASLGIIASLLVAMLGQARYLCVVGRAHLVPFWLAKVHPSTGTPINATIFLGICTACIALFTDLQVVIEMISIGTLLVFLLVANALVYRRYVKLLDSSDPRPTLLFLALLTSFSIGFSLSWKLNEGNYWGLALFGISTIGITALFHCKMPCHQGGTAEWAVPLMPWPAAASIFLSVFLMASLDKRSFLRFGLWSFLVTLFYALYGVHSAFHAEEMGVERGSTSEGNHVDQSFQKQQQHAKGDVV</sequence>
<evidence type="ECO:0000256" key="6">
    <source>
        <dbReference type="SAM" id="MobiDB-lite"/>
    </source>
</evidence>
<feature type="transmembrane region" description="Helical" evidence="7">
    <location>
        <begin position="237"/>
        <end position="257"/>
    </location>
</feature>
<keyword evidence="10" id="KW-1185">Reference proteome</keyword>
<keyword evidence="5 7" id="KW-0472">Membrane</keyword>
<dbReference type="Pfam" id="PF13520">
    <property type="entry name" value="AA_permease_2"/>
    <property type="match status" value="1"/>
</dbReference>
<keyword evidence="4 7" id="KW-1133">Transmembrane helix</keyword>
<dbReference type="Proteomes" id="UP000734854">
    <property type="component" value="Unassembled WGS sequence"/>
</dbReference>
<feature type="transmembrane region" description="Helical" evidence="7">
    <location>
        <begin position="492"/>
        <end position="513"/>
    </location>
</feature>
<feature type="transmembrane region" description="Helical" evidence="7">
    <location>
        <begin position="84"/>
        <end position="111"/>
    </location>
</feature>
<comment type="subcellular location">
    <subcellularLocation>
        <location evidence="1">Membrane</location>
        <topology evidence="1">Multi-pass membrane protein</topology>
    </subcellularLocation>
</comment>
<evidence type="ECO:0000259" key="8">
    <source>
        <dbReference type="Pfam" id="PF13906"/>
    </source>
</evidence>
<evidence type="ECO:0000256" key="5">
    <source>
        <dbReference type="ARBA" id="ARBA00023136"/>
    </source>
</evidence>
<feature type="transmembrane region" description="Helical" evidence="7">
    <location>
        <begin position="203"/>
        <end position="225"/>
    </location>
</feature>
<feature type="transmembrane region" description="Helical" evidence="7">
    <location>
        <begin position="403"/>
        <end position="424"/>
    </location>
</feature>
<accession>A0A8J5HM12</accession>
<feature type="compositionally biased region" description="Polar residues" evidence="6">
    <location>
        <begin position="553"/>
        <end position="571"/>
    </location>
</feature>
<organism evidence="9 10">
    <name type="scientific">Zingiber officinale</name>
    <name type="common">Ginger</name>
    <name type="synonym">Amomum zingiber</name>
    <dbReference type="NCBI Taxonomy" id="94328"/>
    <lineage>
        <taxon>Eukaryota</taxon>
        <taxon>Viridiplantae</taxon>
        <taxon>Streptophyta</taxon>
        <taxon>Embryophyta</taxon>
        <taxon>Tracheophyta</taxon>
        <taxon>Spermatophyta</taxon>
        <taxon>Magnoliopsida</taxon>
        <taxon>Liliopsida</taxon>
        <taxon>Zingiberales</taxon>
        <taxon>Zingiberaceae</taxon>
        <taxon>Zingiber</taxon>
    </lineage>
</organism>
<evidence type="ECO:0000256" key="3">
    <source>
        <dbReference type="ARBA" id="ARBA00022692"/>
    </source>
</evidence>
<keyword evidence="3 7" id="KW-0812">Transmembrane</keyword>
<evidence type="ECO:0000256" key="4">
    <source>
        <dbReference type="ARBA" id="ARBA00022989"/>
    </source>
</evidence>
<dbReference type="OrthoDB" id="3900342at2759"/>
<evidence type="ECO:0000313" key="10">
    <source>
        <dbReference type="Proteomes" id="UP000734854"/>
    </source>
</evidence>
<feature type="transmembrane region" description="Helical" evidence="7">
    <location>
        <begin position="460"/>
        <end position="480"/>
    </location>
</feature>
<name>A0A8J5HM12_ZINOF</name>
<evidence type="ECO:0000256" key="7">
    <source>
        <dbReference type="SAM" id="Phobius"/>
    </source>
</evidence>
<gene>
    <name evidence="9" type="ORF">ZIOFF_019487</name>
</gene>
<dbReference type="GO" id="GO:0005886">
    <property type="term" value="C:plasma membrane"/>
    <property type="evidence" value="ECO:0007669"/>
    <property type="project" value="TreeGrafter"/>
</dbReference>
<feature type="transmembrane region" description="Helical" evidence="7">
    <location>
        <begin position="51"/>
        <end position="72"/>
    </location>
</feature>
<proteinExistence type="inferred from homology"/>
<dbReference type="AlphaFoldDB" id="A0A8J5HM12"/>
<feature type="transmembrane region" description="Helical" evidence="7">
    <location>
        <begin position="380"/>
        <end position="397"/>
    </location>
</feature>
<dbReference type="GO" id="GO:0015171">
    <property type="term" value="F:amino acid transmembrane transporter activity"/>
    <property type="evidence" value="ECO:0007669"/>
    <property type="project" value="TreeGrafter"/>
</dbReference>
<dbReference type="InterPro" id="IPR029485">
    <property type="entry name" value="CAT_C"/>
</dbReference>
<dbReference type="PANTHER" id="PTHR43243:SF3">
    <property type="entry name" value="OS04G0543600 PROTEIN"/>
    <property type="match status" value="1"/>
</dbReference>
<feature type="transmembrane region" description="Helical" evidence="7">
    <location>
        <begin position="436"/>
        <end position="454"/>
    </location>
</feature>
<dbReference type="InterPro" id="IPR002293">
    <property type="entry name" value="AA/rel_permease1"/>
</dbReference>
<comment type="caution">
    <text evidence="9">The sequence shown here is derived from an EMBL/GenBank/DDBJ whole genome shotgun (WGS) entry which is preliminary data.</text>
</comment>
<feature type="domain" description="Cationic amino acid transporter C-terminal" evidence="8">
    <location>
        <begin position="492"/>
        <end position="541"/>
    </location>
</feature>
<feature type="region of interest" description="Disordered" evidence="6">
    <location>
        <begin position="553"/>
        <end position="577"/>
    </location>
</feature>
<feature type="transmembrane region" description="Helical" evidence="7">
    <location>
        <begin position="277"/>
        <end position="305"/>
    </location>
</feature>
<evidence type="ECO:0000313" key="9">
    <source>
        <dbReference type="EMBL" id="KAG6522348.1"/>
    </source>
</evidence>
<dbReference type="Pfam" id="PF13906">
    <property type="entry name" value="AA_permease_C"/>
    <property type="match status" value="1"/>
</dbReference>
<evidence type="ECO:0000256" key="1">
    <source>
        <dbReference type="ARBA" id="ARBA00004141"/>
    </source>
</evidence>
<reference evidence="9 10" key="1">
    <citation type="submission" date="2020-08" db="EMBL/GenBank/DDBJ databases">
        <title>Plant Genome Project.</title>
        <authorList>
            <person name="Zhang R.-G."/>
        </authorList>
    </citation>
    <scope>NUCLEOTIDE SEQUENCE [LARGE SCALE GENOMIC DNA]</scope>
    <source>
        <tissue evidence="9">Rhizome</tissue>
    </source>
</reference>
<dbReference type="EMBL" id="JACMSC010000005">
    <property type="protein sequence ID" value="KAG6522348.1"/>
    <property type="molecule type" value="Genomic_DNA"/>
</dbReference>